<evidence type="ECO:0000259" key="1">
    <source>
        <dbReference type="SMART" id="SM00421"/>
    </source>
</evidence>
<proteinExistence type="predicted"/>
<evidence type="ECO:0000313" key="3">
    <source>
        <dbReference type="Proteomes" id="UP000529637"/>
    </source>
</evidence>
<dbReference type="Gene3D" id="1.10.10.10">
    <property type="entry name" value="Winged helix-like DNA-binding domain superfamily/Winged helix DNA-binding domain"/>
    <property type="match status" value="1"/>
</dbReference>
<dbReference type="AlphaFoldDB" id="A0A7Y6TY30"/>
<sequence length="88" mass="9870">MQTFNGLYFTPDTAAELRSAFGCTRTEARLAQLLAEGCEVRGAAREMGITYETLRAYLKGVFGKTGVRAQAQLVDLVLRGERRTRQRR</sequence>
<dbReference type="SMART" id="SM00421">
    <property type="entry name" value="HTH_LUXR"/>
    <property type="match status" value="1"/>
</dbReference>
<dbReference type="GO" id="GO:0003677">
    <property type="term" value="F:DNA binding"/>
    <property type="evidence" value="ECO:0007669"/>
    <property type="project" value="InterPro"/>
</dbReference>
<dbReference type="RefSeq" id="WP_176070548.1">
    <property type="nucleotide sequence ID" value="NZ_JABWMJ010000009.1"/>
</dbReference>
<feature type="domain" description="HTH luxR-type" evidence="1">
    <location>
        <begin position="20"/>
        <end position="77"/>
    </location>
</feature>
<dbReference type="SUPFAM" id="SSF46894">
    <property type="entry name" value="C-terminal effector domain of the bipartite response regulators"/>
    <property type="match status" value="1"/>
</dbReference>
<dbReference type="InterPro" id="IPR036388">
    <property type="entry name" value="WH-like_DNA-bd_sf"/>
</dbReference>
<dbReference type="GO" id="GO:0006355">
    <property type="term" value="P:regulation of DNA-templated transcription"/>
    <property type="evidence" value="ECO:0007669"/>
    <property type="project" value="InterPro"/>
</dbReference>
<dbReference type="EMBL" id="JABWMJ010000009">
    <property type="protein sequence ID" value="NUZ07697.1"/>
    <property type="molecule type" value="Genomic_DNA"/>
</dbReference>
<comment type="caution">
    <text evidence="2">The sequence shown here is derived from an EMBL/GenBank/DDBJ whole genome shotgun (WGS) entry which is preliminary data.</text>
</comment>
<evidence type="ECO:0000313" key="2">
    <source>
        <dbReference type="EMBL" id="NUZ07697.1"/>
    </source>
</evidence>
<keyword evidence="3" id="KW-1185">Reference proteome</keyword>
<organism evidence="2 3">
    <name type="scientific">Piscinibacter koreensis</name>
    <dbReference type="NCBI Taxonomy" id="2742824"/>
    <lineage>
        <taxon>Bacteria</taxon>
        <taxon>Pseudomonadati</taxon>
        <taxon>Pseudomonadota</taxon>
        <taxon>Betaproteobacteria</taxon>
        <taxon>Burkholderiales</taxon>
        <taxon>Sphaerotilaceae</taxon>
        <taxon>Piscinibacter</taxon>
    </lineage>
</organism>
<dbReference type="InterPro" id="IPR000792">
    <property type="entry name" value="Tscrpt_reg_LuxR_C"/>
</dbReference>
<protein>
    <recommendedName>
        <fullName evidence="1">HTH luxR-type domain-containing protein</fullName>
    </recommendedName>
</protein>
<name>A0A7Y6TY30_9BURK</name>
<dbReference type="Proteomes" id="UP000529637">
    <property type="component" value="Unassembled WGS sequence"/>
</dbReference>
<accession>A0A7Y6TY30</accession>
<dbReference type="InterPro" id="IPR016032">
    <property type="entry name" value="Sig_transdc_resp-reg_C-effctor"/>
</dbReference>
<gene>
    <name evidence="2" type="ORF">HQN59_18190</name>
</gene>
<reference evidence="2 3" key="1">
    <citation type="submission" date="2020-06" db="EMBL/GenBank/DDBJ databases">
        <title>Schlegella sp. ID0723 isolated from air conditioner.</title>
        <authorList>
            <person name="Kim D.Y."/>
            <person name="Kim D.-U."/>
        </authorList>
    </citation>
    <scope>NUCLEOTIDE SEQUENCE [LARGE SCALE GENOMIC DNA]</scope>
    <source>
        <strain evidence="2 3">ID0723</strain>
    </source>
</reference>